<comment type="caution">
    <text evidence="2">The sequence shown here is derived from an EMBL/GenBank/DDBJ whole genome shotgun (WGS) entry which is preliminary data.</text>
</comment>
<evidence type="ECO:0000313" key="3">
    <source>
        <dbReference type="Proteomes" id="UP001457282"/>
    </source>
</evidence>
<keyword evidence="3" id="KW-1185">Reference proteome</keyword>
<organism evidence="2 3">
    <name type="scientific">Rubus argutus</name>
    <name type="common">Southern blackberry</name>
    <dbReference type="NCBI Taxonomy" id="59490"/>
    <lineage>
        <taxon>Eukaryota</taxon>
        <taxon>Viridiplantae</taxon>
        <taxon>Streptophyta</taxon>
        <taxon>Embryophyta</taxon>
        <taxon>Tracheophyta</taxon>
        <taxon>Spermatophyta</taxon>
        <taxon>Magnoliopsida</taxon>
        <taxon>eudicotyledons</taxon>
        <taxon>Gunneridae</taxon>
        <taxon>Pentapetalae</taxon>
        <taxon>rosids</taxon>
        <taxon>fabids</taxon>
        <taxon>Rosales</taxon>
        <taxon>Rosaceae</taxon>
        <taxon>Rosoideae</taxon>
        <taxon>Rosoideae incertae sedis</taxon>
        <taxon>Rubus</taxon>
    </lineage>
</organism>
<proteinExistence type="predicted"/>
<feature type="region of interest" description="Disordered" evidence="1">
    <location>
        <begin position="127"/>
        <end position="149"/>
    </location>
</feature>
<dbReference type="EMBL" id="JBEDUW010000002">
    <property type="protein sequence ID" value="KAK9943659.1"/>
    <property type="molecule type" value="Genomic_DNA"/>
</dbReference>
<sequence length="149" mass="15958">MPAETPRLRSIQLNRELLLLQAAPNHSSTVATPKSTAGDVSGRRTSYQHRLPMLFTSGQALLSAKNVCPKPELSHSAVPDCLPLAFPISTDDRHPLPPPSINADCCNPSEAVRCSCLSLPNRCCVSSPEANHQASRRPLPSVPPPAAPR</sequence>
<evidence type="ECO:0000313" key="2">
    <source>
        <dbReference type="EMBL" id="KAK9943659.1"/>
    </source>
</evidence>
<dbReference type="Proteomes" id="UP001457282">
    <property type="component" value="Unassembled WGS sequence"/>
</dbReference>
<dbReference type="AlphaFoldDB" id="A0AAW1Y3Z0"/>
<evidence type="ECO:0000256" key="1">
    <source>
        <dbReference type="SAM" id="MobiDB-lite"/>
    </source>
</evidence>
<accession>A0AAW1Y3Z0</accession>
<feature type="compositionally biased region" description="Pro residues" evidence="1">
    <location>
        <begin position="140"/>
        <end position="149"/>
    </location>
</feature>
<name>A0AAW1Y3Z0_RUBAR</name>
<protein>
    <submittedName>
        <fullName evidence="2">Uncharacterized protein</fullName>
    </submittedName>
</protein>
<reference evidence="2 3" key="1">
    <citation type="journal article" date="2023" name="G3 (Bethesda)">
        <title>A chromosome-length genome assembly and annotation of blackberry (Rubus argutus, cv. 'Hillquist').</title>
        <authorList>
            <person name="Bruna T."/>
            <person name="Aryal R."/>
            <person name="Dudchenko O."/>
            <person name="Sargent D.J."/>
            <person name="Mead D."/>
            <person name="Buti M."/>
            <person name="Cavallini A."/>
            <person name="Hytonen T."/>
            <person name="Andres J."/>
            <person name="Pham M."/>
            <person name="Weisz D."/>
            <person name="Mascagni F."/>
            <person name="Usai G."/>
            <person name="Natali L."/>
            <person name="Bassil N."/>
            <person name="Fernandez G.E."/>
            <person name="Lomsadze A."/>
            <person name="Armour M."/>
            <person name="Olukolu B."/>
            <person name="Poorten T."/>
            <person name="Britton C."/>
            <person name="Davik J."/>
            <person name="Ashrafi H."/>
            <person name="Aiden E.L."/>
            <person name="Borodovsky M."/>
            <person name="Worthington M."/>
        </authorList>
    </citation>
    <scope>NUCLEOTIDE SEQUENCE [LARGE SCALE GENOMIC DNA]</scope>
    <source>
        <strain evidence="2">PI 553951</strain>
    </source>
</reference>
<gene>
    <name evidence="2" type="ORF">M0R45_009260</name>
</gene>